<dbReference type="PANTHER" id="PTHR24406">
    <property type="entry name" value="TRANSCRIPTIONAL REPRESSOR CTCFL-RELATED"/>
    <property type="match status" value="1"/>
</dbReference>
<dbReference type="InterPro" id="IPR036236">
    <property type="entry name" value="Znf_C2H2_sf"/>
</dbReference>
<dbReference type="GO" id="GO:0070042">
    <property type="term" value="F:rRNA (uridine-N3-)-methyltransferase activity"/>
    <property type="evidence" value="ECO:0007669"/>
    <property type="project" value="InterPro"/>
</dbReference>
<evidence type="ECO:0000256" key="4">
    <source>
        <dbReference type="ARBA" id="ARBA00022771"/>
    </source>
</evidence>
<dbReference type="PROSITE" id="PS00028">
    <property type="entry name" value="ZINC_FINGER_C2H2_1"/>
    <property type="match status" value="2"/>
</dbReference>
<dbReference type="InterPro" id="IPR050888">
    <property type="entry name" value="ZnF_C2H2-type_TF"/>
</dbReference>
<evidence type="ECO:0000256" key="5">
    <source>
        <dbReference type="ARBA" id="ARBA00022833"/>
    </source>
</evidence>
<feature type="domain" description="C2H2-type" evidence="8">
    <location>
        <begin position="309"/>
        <end position="337"/>
    </location>
</feature>
<evidence type="ECO:0000256" key="1">
    <source>
        <dbReference type="ARBA" id="ARBA00004123"/>
    </source>
</evidence>
<dbReference type="Gene3D" id="3.30.160.60">
    <property type="entry name" value="Classic Zinc Finger"/>
    <property type="match status" value="2"/>
</dbReference>
<dbReference type="GO" id="GO:0008270">
    <property type="term" value="F:zinc ion binding"/>
    <property type="evidence" value="ECO:0007669"/>
    <property type="project" value="UniProtKB-KW"/>
</dbReference>
<dbReference type="GO" id="GO:0070475">
    <property type="term" value="P:rRNA base methylation"/>
    <property type="evidence" value="ECO:0007669"/>
    <property type="project" value="InterPro"/>
</dbReference>
<keyword evidence="4 7" id="KW-0863">Zinc-finger</keyword>
<dbReference type="SMART" id="SM00355">
    <property type="entry name" value="ZnF_C2H2"/>
    <property type="match status" value="3"/>
</dbReference>
<name>A0AA36HXZ9_9DINO</name>
<keyword evidence="10" id="KW-1185">Reference proteome</keyword>
<dbReference type="Proteomes" id="UP001178507">
    <property type="component" value="Unassembled WGS sequence"/>
</dbReference>
<sequence>MSKRKKKCRALQEAESVDSPEVLLLGEANFSFALALKSMLVPPTLSGSAGDADTDRRAAELSQRSLAVAAGYLGLPLQVCRQVRIVASCYETQFELSEKYPESAGILGRLTLFDSLEVRYQVNAWDLADTFGERQFDIIAWNHPHLGTEDFRLHRFLLAHFFHAVAKHLQPGGKVVLALLEGQETRWDLLEQAARHGFSLLSAPVPLAPASFPGYECKRNSTGRSFKNQHTQKTSNSSRSWVYHLGRQFSGTGGKARPKPETALEGASSSFRCDTCGKTFSGAQGLRTHVRQVHELKKYGEKPRGELQVTCDQCGRGFCDSEALYQHSLAAHSGDSAGHRRVRSTCLEGFAYRRCAICGMSLPLWMSRAAHQEALRPQVDCPYACGCGRSFVEQRALEQHERFCQAARRTWLSSLGGCCAKLCSQ</sequence>
<keyword evidence="6" id="KW-0539">Nucleus</keyword>
<evidence type="ECO:0000313" key="9">
    <source>
        <dbReference type="EMBL" id="CAJ1377438.1"/>
    </source>
</evidence>
<dbReference type="GO" id="GO:0005634">
    <property type="term" value="C:nucleus"/>
    <property type="evidence" value="ECO:0007669"/>
    <property type="project" value="UniProtKB-SubCell"/>
</dbReference>
<dbReference type="PROSITE" id="PS50157">
    <property type="entry name" value="ZINC_FINGER_C2H2_2"/>
    <property type="match status" value="3"/>
</dbReference>
<dbReference type="EMBL" id="CAUJNA010000462">
    <property type="protein sequence ID" value="CAJ1377438.1"/>
    <property type="molecule type" value="Genomic_DNA"/>
</dbReference>
<evidence type="ECO:0000256" key="2">
    <source>
        <dbReference type="ARBA" id="ARBA00022723"/>
    </source>
</evidence>
<feature type="domain" description="C2H2-type" evidence="8">
    <location>
        <begin position="271"/>
        <end position="299"/>
    </location>
</feature>
<dbReference type="Gene3D" id="3.40.50.150">
    <property type="entry name" value="Vaccinia Virus protein VP39"/>
    <property type="match status" value="1"/>
</dbReference>
<reference evidence="9" key="1">
    <citation type="submission" date="2023-08" db="EMBL/GenBank/DDBJ databases">
        <authorList>
            <person name="Chen Y."/>
            <person name="Shah S."/>
            <person name="Dougan E. K."/>
            <person name="Thang M."/>
            <person name="Chan C."/>
        </authorList>
    </citation>
    <scope>NUCLEOTIDE SEQUENCE</scope>
</reference>
<dbReference type="AlphaFoldDB" id="A0AA36HXZ9"/>
<dbReference type="Pfam" id="PF10354">
    <property type="entry name" value="BMT5-like"/>
    <property type="match status" value="1"/>
</dbReference>
<comment type="caution">
    <text evidence="9">The sequence shown here is derived from an EMBL/GenBank/DDBJ whole genome shotgun (WGS) entry which is preliminary data.</text>
</comment>
<organism evidence="9 10">
    <name type="scientific">Effrenium voratum</name>
    <dbReference type="NCBI Taxonomy" id="2562239"/>
    <lineage>
        <taxon>Eukaryota</taxon>
        <taxon>Sar</taxon>
        <taxon>Alveolata</taxon>
        <taxon>Dinophyceae</taxon>
        <taxon>Suessiales</taxon>
        <taxon>Symbiodiniaceae</taxon>
        <taxon>Effrenium</taxon>
    </lineage>
</organism>
<evidence type="ECO:0000256" key="7">
    <source>
        <dbReference type="PROSITE-ProRule" id="PRU00042"/>
    </source>
</evidence>
<evidence type="ECO:0000256" key="6">
    <source>
        <dbReference type="ARBA" id="ARBA00023242"/>
    </source>
</evidence>
<accession>A0AA36HXZ9</accession>
<proteinExistence type="predicted"/>
<comment type="subcellular location">
    <subcellularLocation>
        <location evidence="1">Nucleus</location>
    </subcellularLocation>
</comment>
<dbReference type="Pfam" id="PF13912">
    <property type="entry name" value="zf-C2H2_6"/>
    <property type="match status" value="1"/>
</dbReference>
<protein>
    <recommendedName>
        <fullName evidence="8">C2H2-type domain-containing protein</fullName>
    </recommendedName>
</protein>
<dbReference type="InterPro" id="IPR029063">
    <property type="entry name" value="SAM-dependent_MTases_sf"/>
</dbReference>
<evidence type="ECO:0000313" key="10">
    <source>
        <dbReference type="Proteomes" id="UP001178507"/>
    </source>
</evidence>
<dbReference type="InterPro" id="IPR013087">
    <property type="entry name" value="Znf_C2H2_type"/>
</dbReference>
<evidence type="ECO:0000256" key="3">
    <source>
        <dbReference type="ARBA" id="ARBA00022737"/>
    </source>
</evidence>
<keyword evidence="2" id="KW-0479">Metal-binding</keyword>
<evidence type="ECO:0000259" key="8">
    <source>
        <dbReference type="PROSITE" id="PS50157"/>
    </source>
</evidence>
<dbReference type="SUPFAM" id="SSF57667">
    <property type="entry name" value="beta-beta-alpha zinc fingers"/>
    <property type="match status" value="1"/>
</dbReference>
<keyword evidence="3" id="KW-0677">Repeat</keyword>
<dbReference type="InterPro" id="IPR019446">
    <property type="entry name" value="BMT5-like"/>
</dbReference>
<dbReference type="SUPFAM" id="SSF53335">
    <property type="entry name" value="S-adenosyl-L-methionine-dependent methyltransferases"/>
    <property type="match status" value="1"/>
</dbReference>
<gene>
    <name evidence="9" type="ORF">EVOR1521_LOCUS6236</name>
</gene>
<keyword evidence="5" id="KW-0862">Zinc</keyword>
<feature type="domain" description="C2H2-type" evidence="8">
    <location>
        <begin position="379"/>
        <end position="410"/>
    </location>
</feature>